<organism evidence="2 3">
    <name type="scientific">Rousettus aegyptiacus</name>
    <name type="common">Egyptian fruit bat</name>
    <name type="synonym">Pteropus aegyptiacus</name>
    <dbReference type="NCBI Taxonomy" id="9407"/>
    <lineage>
        <taxon>Eukaryota</taxon>
        <taxon>Metazoa</taxon>
        <taxon>Chordata</taxon>
        <taxon>Craniata</taxon>
        <taxon>Vertebrata</taxon>
        <taxon>Euteleostomi</taxon>
        <taxon>Mammalia</taxon>
        <taxon>Eutheria</taxon>
        <taxon>Laurasiatheria</taxon>
        <taxon>Chiroptera</taxon>
        <taxon>Yinpterochiroptera</taxon>
        <taxon>Pteropodoidea</taxon>
        <taxon>Pteropodidae</taxon>
        <taxon>Rousettinae</taxon>
        <taxon>Rousettus</taxon>
    </lineage>
</organism>
<gene>
    <name evidence="2" type="ORF">HJG63_012269</name>
</gene>
<dbReference type="AlphaFoldDB" id="A0A7J8F0I2"/>
<comment type="caution">
    <text evidence="2">The sequence shown here is derived from an EMBL/GenBank/DDBJ whole genome shotgun (WGS) entry which is preliminary data.</text>
</comment>
<evidence type="ECO:0000256" key="1">
    <source>
        <dbReference type="SAM" id="MobiDB-lite"/>
    </source>
</evidence>
<proteinExistence type="predicted"/>
<feature type="region of interest" description="Disordered" evidence="1">
    <location>
        <begin position="1"/>
        <end position="25"/>
    </location>
</feature>
<dbReference type="Proteomes" id="UP000593571">
    <property type="component" value="Unassembled WGS sequence"/>
</dbReference>
<protein>
    <submittedName>
        <fullName evidence="2">Uncharacterized protein</fullName>
    </submittedName>
</protein>
<keyword evidence="3" id="KW-1185">Reference proteome</keyword>
<evidence type="ECO:0000313" key="3">
    <source>
        <dbReference type="Proteomes" id="UP000593571"/>
    </source>
</evidence>
<name>A0A7J8F0I2_ROUAE</name>
<reference evidence="2 3" key="1">
    <citation type="journal article" date="2020" name="Nature">
        <title>Six reference-quality genomes reveal evolution of bat adaptations.</title>
        <authorList>
            <person name="Jebb D."/>
            <person name="Huang Z."/>
            <person name="Pippel M."/>
            <person name="Hughes G.M."/>
            <person name="Lavrichenko K."/>
            <person name="Devanna P."/>
            <person name="Winkler S."/>
            <person name="Jermiin L.S."/>
            <person name="Skirmuntt E.C."/>
            <person name="Katzourakis A."/>
            <person name="Burkitt-Gray L."/>
            <person name="Ray D.A."/>
            <person name="Sullivan K.A.M."/>
            <person name="Roscito J.G."/>
            <person name="Kirilenko B.M."/>
            <person name="Davalos L.M."/>
            <person name="Corthals A.P."/>
            <person name="Power M.L."/>
            <person name="Jones G."/>
            <person name="Ransome R.D."/>
            <person name="Dechmann D.K.N."/>
            <person name="Locatelli A.G."/>
            <person name="Puechmaille S.J."/>
            <person name="Fedrigo O."/>
            <person name="Jarvis E.D."/>
            <person name="Hiller M."/>
            <person name="Vernes S.C."/>
            <person name="Myers E.W."/>
            <person name="Teeling E.C."/>
        </authorList>
    </citation>
    <scope>NUCLEOTIDE SEQUENCE [LARGE SCALE GENOMIC DNA]</scope>
    <source>
        <strain evidence="2">MRouAeg1</strain>
        <tissue evidence="2">Muscle</tissue>
    </source>
</reference>
<dbReference type="EMBL" id="JACASE010000008">
    <property type="protein sequence ID" value="KAF6441051.1"/>
    <property type="molecule type" value="Genomic_DNA"/>
</dbReference>
<evidence type="ECO:0000313" key="2">
    <source>
        <dbReference type="EMBL" id="KAF6441051.1"/>
    </source>
</evidence>
<accession>A0A7J8F0I2</accession>
<sequence length="246" mass="26379">MSGVPPGKQLSTRWHSPSPGQPDQGVLRALELAPPRRQQARGSSLLPWLGRHRLEWPSTPSSHPTPDCPGCLAALRRVPVGTRWFRPGGQDEVGTSVRLCGASPTRLGGEPRCQQRGRVPAHRETGSLCLWWDRRGLREGAWSQQVCPWQPTAGCCAWAALPGGPSWGLCRLVGAPGSLRRPWALTPGGAPYLPPRTLGGLSSRSPSHLPLGSLPHKAGQGRPLGPNFPDCGLLSELHLAIPPKCL</sequence>